<name>A0A918Y2H1_9ACTN</name>
<accession>A0A918Y2H1</accession>
<evidence type="ECO:0000313" key="3">
    <source>
        <dbReference type="Proteomes" id="UP000608955"/>
    </source>
</evidence>
<reference evidence="2" key="1">
    <citation type="journal article" date="2014" name="Int. J. Syst. Evol. Microbiol.">
        <title>Complete genome sequence of Corynebacterium casei LMG S-19264T (=DSM 44701T), isolated from a smear-ripened cheese.</title>
        <authorList>
            <consortium name="US DOE Joint Genome Institute (JGI-PGF)"/>
            <person name="Walter F."/>
            <person name="Albersmeier A."/>
            <person name="Kalinowski J."/>
            <person name="Ruckert C."/>
        </authorList>
    </citation>
    <scope>NUCLEOTIDE SEQUENCE</scope>
    <source>
        <strain evidence="2">JCM 4654</strain>
    </source>
</reference>
<organism evidence="2 3">
    <name type="scientific">Streptomyces naganishii JCM 4654</name>
    <dbReference type="NCBI Taxonomy" id="1306179"/>
    <lineage>
        <taxon>Bacteria</taxon>
        <taxon>Bacillati</taxon>
        <taxon>Actinomycetota</taxon>
        <taxon>Actinomycetes</taxon>
        <taxon>Kitasatosporales</taxon>
        <taxon>Streptomycetaceae</taxon>
        <taxon>Streptomyces</taxon>
    </lineage>
</organism>
<dbReference type="AlphaFoldDB" id="A0A918Y2H1"/>
<proteinExistence type="predicted"/>
<dbReference type="Proteomes" id="UP000608955">
    <property type="component" value="Unassembled WGS sequence"/>
</dbReference>
<reference evidence="2" key="2">
    <citation type="submission" date="2020-09" db="EMBL/GenBank/DDBJ databases">
        <authorList>
            <person name="Sun Q."/>
            <person name="Ohkuma M."/>
        </authorList>
    </citation>
    <scope>NUCLEOTIDE SEQUENCE</scope>
    <source>
        <strain evidence="2">JCM 4654</strain>
    </source>
</reference>
<protein>
    <submittedName>
        <fullName evidence="2">Uncharacterized protein</fullName>
    </submittedName>
</protein>
<evidence type="ECO:0000256" key="1">
    <source>
        <dbReference type="SAM" id="MobiDB-lite"/>
    </source>
</evidence>
<evidence type="ECO:0000313" key="2">
    <source>
        <dbReference type="EMBL" id="GHD87002.1"/>
    </source>
</evidence>
<feature type="region of interest" description="Disordered" evidence="1">
    <location>
        <begin position="66"/>
        <end position="102"/>
    </location>
</feature>
<comment type="caution">
    <text evidence="2">The sequence shown here is derived from an EMBL/GenBank/DDBJ whole genome shotgun (WGS) entry which is preliminary data.</text>
</comment>
<sequence>MGGERLARRVQMSGWDLQPQVGVDGRPEQSRVDDGMGAEHAAVGEVAQAPPDGAFRGAGALGQRGVRQAGVFGEQREQPLRAPTTRRSRSSSTMPESLSGRS</sequence>
<keyword evidence="3" id="KW-1185">Reference proteome</keyword>
<gene>
    <name evidence="2" type="ORF">GCM10010508_17070</name>
</gene>
<dbReference type="EMBL" id="BMVF01000004">
    <property type="protein sequence ID" value="GHD87002.1"/>
    <property type="molecule type" value="Genomic_DNA"/>
</dbReference>